<comment type="caution">
    <text evidence="10">The sequence shown here is derived from an EMBL/GenBank/DDBJ whole genome shotgun (WGS) entry which is preliminary data.</text>
</comment>
<keyword evidence="7" id="KW-0067">ATP-binding</keyword>
<organism evidence="10 11">
    <name type="scientific">Janthinobacterium lividum</name>
    <dbReference type="NCBI Taxonomy" id="29581"/>
    <lineage>
        <taxon>Bacteria</taxon>
        <taxon>Pseudomonadati</taxon>
        <taxon>Pseudomonadota</taxon>
        <taxon>Betaproteobacteria</taxon>
        <taxon>Burkholderiales</taxon>
        <taxon>Oxalobacteraceae</taxon>
        <taxon>Janthinobacterium</taxon>
    </lineage>
</organism>
<dbReference type="Gene3D" id="1.20.5.1930">
    <property type="match status" value="1"/>
</dbReference>
<dbReference type="InterPro" id="IPR003018">
    <property type="entry name" value="GAF"/>
</dbReference>
<gene>
    <name evidence="10" type="ORF">BA896_002885</name>
</gene>
<dbReference type="InterPro" id="IPR005467">
    <property type="entry name" value="His_kinase_dom"/>
</dbReference>
<keyword evidence="8" id="KW-0902">Two-component regulatory system</keyword>
<dbReference type="SUPFAM" id="SSF55781">
    <property type="entry name" value="GAF domain-like"/>
    <property type="match status" value="1"/>
</dbReference>
<dbReference type="Pfam" id="PF02518">
    <property type="entry name" value="HATPase_c"/>
    <property type="match status" value="1"/>
</dbReference>
<dbReference type="SMART" id="SM00065">
    <property type="entry name" value="GAF"/>
    <property type="match status" value="1"/>
</dbReference>
<keyword evidence="3" id="KW-0597">Phosphoprotein</keyword>
<evidence type="ECO:0000256" key="1">
    <source>
        <dbReference type="ARBA" id="ARBA00000085"/>
    </source>
</evidence>
<dbReference type="AlphaFoldDB" id="A0A1E8PQQ0"/>
<evidence type="ECO:0000256" key="8">
    <source>
        <dbReference type="ARBA" id="ARBA00023012"/>
    </source>
</evidence>
<sequence>MHAPRSQSSRKQLPASRWRQRRLAQAESELSTAQERQLATLHDISTLLAGQHAIDALCRGFLHHVMQFAQAQGGTVRILDAQHDTVHIIVHEGISDGMVEEEHCIRNNDCLCGAAVAQGVIQIRDFRQVDALQRFRCQDEGFIAIAVFPILAREQVVGSFSLHFARPKAVHAQQQGWLETLGQSLGIAIENQRLIAREKEFAVARERSLLAEGLHDSIAQSLNFISLQVQMLDDSVRRGQLDEAAEVLPLMRMGVEQSYQDVRELLVNFRTRWHGSDLESKLNEVLAKFKLQTGVAGTLDMRGNGAPLAPEQQLQILFIVQEALSNIRKHAQASNVALCVENGRDFSLRVRDDGEGFAANVRDRKTEVQIGLRIMQERAERLGAQFTIDSTPGGGTTISLALPAARRQAA</sequence>
<dbReference type="SMART" id="SM00387">
    <property type="entry name" value="HATPase_c"/>
    <property type="match status" value="1"/>
</dbReference>
<dbReference type="PANTHER" id="PTHR24421">
    <property type="entry name" value="NITRATE/NITRITE SENSOR PROTEIN NARX-RELATED"/>
    <property type="match status" value="1"/>
</dbReference>
<dbReference type="SUPFAM" id="SSF55874">
    <property type="entry name" value="ATPase domain of HSP90 chaperone/DNA topoisomerase II/histidine kinase"/>
    <property type="match status" value="1"/>
</dbReference>
<evidence type="ECO:0000256" key="3">
    <source>
        <dbReference type="ARBA" id="ARBA00022553"/>
    </source>
</evidence>
<protein>
    <recommendedName>
        <fullName evidence="2">histidine kinase</fullName>
        <ecNumber evidence="2">2.7.13.3</ecNumber>
    </recommendedName>
</protein>
<dbReference type="Pfam" id="PF07730">
    <property type="entry name" value="HisKA_3"/>
    <property type="match status" value="1"/>
</dbReference>
<dbReference type="InterPro" id="IPR029016">
    <property type="entry name" value="GAF-like_dom_sf"/>
</dbReference>
<reference evidence="10 11" key="1">
    <citation type="submission" date="2016-10" db="EMBL/GenBank/DDBJ databases">
        <title>Updated version of Genome Assembly of Janthinobacterium lividum ERGS5:01.</title>
        <authorList>
            <person name="Kumar R."/>
            <person name="Acharya V."/>
            <person name="Singh D."/>
        </authorList>
    </citation>
    <scope>NUCLEOTIDE SEQUENCE [LARGE SCALE GENOMIC DNA]</scope>
    <source>
        <strain evidence="10 11">ERGS5:01</strain>
    </source>
</reference>
<name>A0A1E8PQQ0_9BURK</name>
<dbReference type="Gene3D" id="3.30.565.10">
    <property type="entry name" value="Histidine kinase-like ATPase, C-terminal domain"/>
    <property type="match status" value="1"/>
</dbReference>
<dbReference type="GO" id="GO:0000155">
    <property type="term" value="F:phosphorelay sensor kinase activity"/>
    <property type="evidence" value="ECO:0007669"/>
    <property type="project" value="InterPro"/>
</dbReference>
<dbReference type="Pfam" id="PF13185">
    <property type="entry name" value="GAF_2"/>
    <property type="match status" value="1"/>
</dbReference>
<dbReference type="EMBL" id="MAQB02000001">
    <property type="protein sequence ID" value="OFJ48074.1"/>
    <property type="molecule type" value="Genomic_DNA"/>
</dbReference>
<dbReference type="CDD" id="cd16917">
    <property type="entry name" value="HATPase_UhpB-NarQ-NarX-like"/>
    <property type="match status" value="1"/>
</dbReference>
<dbReference type="PROSITE" id="PS50109">
    <property type="entry name" value="HIS_KIN"/>
    <property type="match status" value="1"/>
</dbReference>
<keyword evidence="6 10" id="KW-0418">Kinase</keyword>
<dbReference type="InterPro" id="IPR011712">
    <property type="entry name" value="Sig_transdc_His_kin_sub3_dim/P"/>
</dbReference>
<evidence type="ECO:0000256" key="2">
    <source>
        <dbReference type="ARBA" id="ARBA00012438"/>
    </source>
</evidence>
<evidence type="ECO:0000256" key="4">
    <source>
        <dbReference type="ARBA" id="ARBA00022679"/>
    </source>
</evidence>
<dbReference type="InterPro" id="IPR003594">
    <property type="entry name" value="HATPase_dom"/>
</dbReference>
<evidence type="ECO:0000259" key="9">
    <source>
        <dbReference type="PROSITE" id="PS50109"/>
    </source>
</evidence>
<dbReference type="GO" id="GO:0016020">
    <property type="term" value="C:membrane"/>
    <property type="evidence" value="ECO:0007669"/>
    <property type="project" value="InterPro"/>
</dbReference>
<keyword evidence="4" id="KW-0808">Transferase</keyword>
<keyword evidence="5" id="KW-0547">Nucleotide-binding</keyword>
<feature type="domain" description="Histidine kinase" evidence="9">
    <location>
        <begin position="213"/>
        <end position="406"/>
    </location>
</feature>
<dbReference type="GO" id="GO:0046983">
    <property type="term" value="F:protein dimerization activity"/>
    <property type="evidence" value="ECO:0007669"/>
    <property type="project" value="InterPro"/>
</dbReference>
<evidence type="ECO:0000256" key="5">
    <source>
        <dbReference type="ARBA" id="ARBA00022741"/>
    </source>
</evidence>
<evidence type="ECO:0000313" key="10">
    <source>
        <dbReference type="EMBL" id="OFJ48074.1"/>
    </source>
</evidence>
<dbReference type="InterPro" id="IPR050482">
    <property type="entry name" value="Sensor_HK_TwoCompSys"/>
</dbReference>
<dbReference type="Proteomes" id="UP000092634">
    <property type="component" value="Unassembled WGS sequence"/>
</dbReference>
<proteinExistence type="predicted"/>
<evidence type="ECO:0000313" key="11">
    <source>
        <dbReference type="Proteomes" id="UP000092634"/>
    </source>
</evidence>
<accession>A0A1E8PQQ0</accession>
<dbReference type="Gene3D" id="3.30.450.40">
    <property type="match status" value="1"/>
</dbReference>
<evidence type="ECO:0000256" key="6">
    <source>
        <dbReference type="ARBA" id="ARBA00022777"/>
    </source>
</evidence>
<dbReference type="EC" id="2.7.13.3" evidence="2"/>
<dbReference type="PANTHER" id="PTHR24421:SF10">
    <property type="entry name" value="NITRATE_NITRITE SENSOR PROTEIN NARQ"/>
    <property type="match status" value="1"/>
</dbReference>
<evidence type="ECO:0000256" key="7">
    <source>
        <dbReference type="ARBA" id="ARBA00022840"/>
    </source>
</evidence>
<dbReference type="GO" id="GO:0005524">
    <property type="term" value="F:ATP binding"/>
    <property type="evidence" value="ECO:0007669"/>
    <property type="project" value="UniProtKB-KW"/>
</dbReference>
<comment type="catalytic activity">
    <reaction evidence="1">
        <text>ATP + protein L-histidine = ADP + protein N-phospho-L-histidine.</text>
        <dbReference type="EC" id="2.7.13.3"/>
    </reaction>
</comment>
<dbReference type="InterPro" id="IPR036890">
    <property type="entry name" value="HATPase_C_sf"/>
</dbReference>